<name>A0AAN7PAP6_9COLE</name>
<dbReference type="EMBL" id="JARPUR010000003">
    <property type="protein sequence ID" value="KAK4880584.1"/>
    <property type="molecule type" value="Genomic_DNA"/>
</dbReference>
<dbReference type="Proteomes" id="UP001353858">
    <property type="component" value="Unassembled WGS sequence"/>
</dbReference>
<evidence type="ECO:0000313" key="9">
    <source>
        <dbReference type="Proteomes" id="UP001353858"/>
    </source>
</evidence>
<dbReference type="AlphaFoldDB" id="A0AAN7PAP6"/>
<sequence>MLKILILNSIIVAVFGNFFEVNTQQGMVKGKLDVAEKNRTFYSFTGIPYAAPPIGSLRFESPVRVNSWDSVFDATRPHPECVQFLILDNSISVVGDEDCLYLNIYTPQLSFSLSVSQNLLPVLFYIHGGAFVEGSGRKELWGPKLLLTKDIVLVLFNYRLGAFGFLSTGDAAQPGNLGLKDQAFALQWVKNNIRSFGGNPEKITVMGHSAGGFSAHMHMFSPLTKNFIKGVIAQSGTALNPWGLVPIQVVKNRTKILANSLGCVNNVDTTSMINCLKTKPVMDIMDAIKPIMEGRSGDITVFRPVIESDCNKAFLCHHPIELIKTGNMADVPFLCGVTAQDGAIISGPILVNDTLVSNYNKHFDDFMKYSLLFADLMPLETFKKISKAIRHYYLKDNLIGNSTITEFTNIFTDACFLYPAQESVSLHANYSKHNVYNYLYAYKGTETFGQWYYGNAHDFGVVHGDELFYLFDSNVLYPNYKLTGSDKKISDFLITLWTNFVYYGNPTPNDHSWKAFKCNQENYYIINGSYKNEVDESLEKERVDFWKNLWKTVL</sequence>
<evidence type="ECO:0000259" key="7">
    <source>
        <dbReference type="Pfam" id="PF00135"/>
    </source>
</evidence>
<evidence type="ECO:0000256" key="5">
    <source>
        <dbReference type="ARBA" id="ARBA00023180"/>
    </source>
</evidence>
<protein>
    <recommendedName>
        <fullName evidence="6">Carboxylic ester hydrolase</fullName>
        <ecNumber evidence="6">3.1.1.-</ecNumber>
    </recommendedName>
</protein>
<dbReference type="SUPFAM" id="SSF53474">
    <property type="entry name" value="alpha/beta-Hydrolases"/>
    <property type="match status" value="1"/>
</dbReference>
<evidence type="ECO:0000256" key="2">
    <source>
        <dbReference type="ARBA" id="ARBA00022487"/>
    </source>
</evidence>
<dbReference type="PROSITE" id="PS00122">
    <property type="entry name" value="CARBOXYLESTERASE_B_1"/>
    <property type="match status" value="1"/>
</dbReference>
<proteinExistence type="inferred from homology"/>
<keyword evidence="4" id="KW-1015">Disulfide bond</keyword>
<keyword evidence="9" id="KW-1185">Reference proteome</keyword>
<keyword evidence="2" id="KW-0719">Serine esterase</keyword>
<keyword evidence="6" id="KW-0732">Signal</keyword>
<feature type="signal peptide" evidence="6">
    <location>
        <begin position="1"/>
        <end position="16"/>
    </location>
</feature>
<dbReference type="PANTHER" id="PTHR11559">
    <property type="entry name" value="CARBOXYLESTERASE"/>
    <property type="match status" value="1"/>
</dbReference>
<dbReference type="InterPro" id="IPR019826">
    <property type="entry name" value="Carboxylesterase_B_AS"/>
</dbReference>
<evidence type="ECO:0000256" key="1">
    <source>
        <dbReference type="ARBA" id="ARBA00005964"/>
    </source>
</evidence>
<evidence type="ECO:0000256" key="3">
    <source>
        <dbReference type="ARBA" id="ARBA00022801"/>
    </source>
</evidence>
<dbReference type="PROSITE" id="PS00941">
    <property type="entry name" value="CARBOXYLESTERASE_B_2"/>
    <property type="match status" value="1"/>
</dbReference>
<dbReference type="InterPro" id="IPR029058">
    <property type="entry name" value="AB_hydrolase_fold"/>
</dbReference>
<evidence type="ECO:0000313" key="8">
    <source>
        <dbReference type="EMBL" id="KAK4880584.1"/>
    </source>
</evidence>
<evidence type="ECO:0000256" key="6">
    <source>
        <dbReference type="RuleBase" id="RU361235"/>
    </source>
</evidence>
<keyword evidence="5" id="KW-0325">Glycoprotein</keyword>
<accession>A0AAN7PAP6</accession>
<dbReference type="InterPro" id="IPR002018">
    <property type="entry name" value="CarbesteraseB"/>
</dbReference>
<dbReference type="InterPro" id="IPR019819">
    <property type="entry name" value="Carboxylesterase_B_CS"/>
</dbReference>
<comment type="similarity">
    <text evidence="1 6">Belongs to the type-B carboxylesterase/lipase family.</text>
</comment>
<dbReference type="Pfam" id="PF00135">
    <property type="entry name" value="COesterase"/>
    <property type="match status" value="1"/>
</dbReference>
<dbReference type="EC" id="3.1.1.-" evidence="6"/>
<dbReference type="Gene3D" id="3.40.50.1820">
    <property type="entry name" value="alpha/beta hydrolase"/>
    <property type="match status" value="1"/>
</dbReference>
<gene>
    <name evidence="8" type="ORF">RN001_008730</name>
</gene>
<dbReference type="GO" id="GO:0052689">
    <property type="term" value="F:carboxylic ester hydrolase activity"/>
    <property type="evidence" value="ECO:0007669"/>
    <property type="project" value="UniProtKB-KW"/>
</dbReference>
<organism evidence="8 9">
    <name type="scientific">Aquatica leii</name>
    <dbReference type="NCBI Taxonomy" id="1421715"/>
    <lineage>
        <taxon>Eukaryota</taxon>
        <taxon>Metazoa</taxon>
        <taxon>Ecdysozoa</taxon>
        <taxon>Arthropoda</taxon>
        <taxon>Hexapoda</taxon>
        <taxon>Insecta</taxon>
        <taxon>Pterygota</taxon>
        <taxon>Neoptera</taxon>
        <taxon>Endopterygota</taxon>
        <taxon>Coleoptera</taxon>
        <taxon>Polyphaga</taxon>
        <taxon>Elateriformia</taxon>
        <taxon>Elateroidea</taxon>
        <taxon>Lampyridae</taxon>
        <taxon>Luciolinae</taxon>
        <taxon>Aquatica</taxon>
    </lineage>
</organism>
<dbReference type="InterPro" id="IPR050309">
    <property type="entry name" value="Type-B_Carboxylest/Lipase"/>
</dbReference>
<evidence type="ECO:0000256" key="4">
    <source>
        <dbReference type="ARBA" id="ARBA00023157"/>
    </source>
</evidence>
<feature type="chain" id="PRO_5042666805" description="Carboxylic ester hydrolase" evidence="6">
    <location>
        <begin position="17"/>
        <end position="554"/>
    </location>
</feature>
<reference evidence="9" key="1">
    <citation type="submission" date="2023-01" db="EMBL/GenBank/DDBJ databases">
        <title>Key to firefly adult light organ development and bioluminescence: homeobox transcription factors regulate luciferase expression and transportation to peroxisome.</title>
        <authorList>
            <person name="Fu X."/>
        </authorList>
    </citation>
    <scope>NUCLEOTIDE SEQUENCE [LARGE SCALE GENOMIC DNA]</scope>
</reference>
<keyword evidence="3 6" id="KW-0378">Hydrolase</keyword>
<comment type="caution">
    <text evidence="8">The sequence shown here is derived from an EMBL/GenBank/DDBJ whole genome shotgun (WGS) entry which is preliminary data.</text>
</comment>
<feature type="domain" description="Carboxylesterase type B" evidence="7">
    <location>
        <begin position="20"/>
        <end position="546"/>
    </location>
</feature>